<name>A0A2M7XBF8_9BACT</name>
<comment type="caution">
    <text evidence="1">The sequence shown here is derived from an EMBL/GenBank/DDBJ whole genome shotgun (WGS) entry which is preliminary data.</text>
</comment>
<dbReference type="EMBL" id="PFWU01000046">
    <property type="protein sequence ID" value="PJA45231.1"/>
    <property type="molecule type" value="Genomic_DNA"/>
</dbReference>
<reference evidence="2" key="1">
    <citation type="submission" date="2017-09" db="EMBL/GenBank/DDBJ databases">
        <title>Depth-based differentiation of microbial function through sediment-hosted aquifers and enrichment of novel symbionts in the deep terrestrial subsurface.</title>
        <authorList>
            <person name="Probst A.J."/>
            <person name="Ladd B."/>
            <person name="Jarett J.K."/>
            <person name="Geller-Mcgrath D.E."/>
            <person name="Sieber C.M.K."/>
            <person name="Emerson J.B."/>
            <person name="Anantharaman K."/>
            <person name="Thomas B.C."/>
            <person name="Malmstrom R."/>
            <person name="Stieglmeier M."/>
            <person name="Klingl A."/>
            <person name="Woyke T."/>
            <person name="Ryan C.M."/>
            <person name="Banfield J.F."/>
        </authorList>
    </citation>
    <scope>NUCLEOTIDE SEQUENCE [LARGE SCALE GENOMIC DNA]</scope>
</reference>
<gene>
    <name evidence="1" type="ORF">CO174_04360</name>
</gene>
<dbReference type="Proteomes" id="UP000229385">
    <property type="component" value="Unassembled WGS sequence"/>
</dbReference>
<sequence>MNDLDPTFEYEPDVESHATEVEHGDARTRLAMQMLHQVRDSLNHVIQLLEEGDTARATRRMVDFVSQKKSVAGELEDLTGSRVLEGVFDGQFMVGSDGVRYNVPENYASKSKLVEGDILKLTIKPDGTYLFKQIGPVDRKRLVGRLGVDSSTNEHVVISGDAVYKVLAASISYFKGATGDEVVVLVPTSDGCVWAAVENIVRGN</sequence>
<accession>A0A2M7XBF8</accession>
<organism evidence="1 2">
    <name type="scientific">Candidatus Uhrbacteria bacterium CG_4_9_14_3_um_filter_50_9</name>
    <dbReference type="NCBI Taxonomy" id="1975035"/>
    <lineage>
        <taxon>Bacteria</taxon>
        <taxon>Candidatus Uhriibacteriota</taxon>
    </lineage>
</organism>
<dbReference type="AlphaFoldDB" id="A0A2M7XBF8"/>
<evidence type="ECO:0000313" key="1">
    <source>
        <dbReference type="EMBL" id="PJA45231.1"/>
    </source>
</evidence>
<protein>
    <recommendedName>
        <fullName evidence="3">50S ribosomal protein L7/L12</fullName>
    </recommendedName>
</protein>
<evidence type="ECO:0008006" key="3">
    <source>
        <dbReference type="Google" id="ProtNLM"/>
    </source>
</evidence>
<evidence type="ECO:0000313" key="2">
    <source>
        <dbReference type="Proteomes" id="UP000229385"/>
    </source>
</evidence>
<proteinExistence type="predicted"/>